<comment type="caution">
    <text evidence="4">The sequence shown here is derived from an EMBL/GenBank/DDBJ whole genome shotgun (WGS) entry which is preliminary data.</text>
</comment>
<name>A0AAE1A2W4_9GAST</name>
<keyword evidence="5" id="KW-1185">Reference proteome</keyword>
<dbReference type="InterPro" id="IPR006201">
    <property type="entry name" value="Neur_channel"/>
</dbReference>
<feature type="domain" description="Neurotransmitter-gated ion-channel ligand-binding" evidence="3">
    <location>
        <begin position="17"/>
        <end position="117"/>
    </location>
</feature>
<dbReference type="Proteomes" id="UP001283361">
    <property type="component" value="Unassembled WGS sequence"/>
</dbReference>
<dbReference type="EMBL" id="JAWDGP010002733">
    <property type="protein sequence ID" value="KAK3780354.1"/>
    <property type="molecule type" value="Genomic_DNA"/>
</dbReference>
<keyword evidence="2" id="KW-0472">Membrane</keyword>
<dbReference type="PROSITE" id="PS00236">
    <property type="entry name" value="NEUROTR_ION_CHANNEL"/>
    <property type="match status" value="1"/>
</dbReference>
<protein>
    <recommendedName>
        <fullName evidence="3">Neurotransmitter-gated ion-channel ligand-binding domain-containing protein</fullName>
    </recommendedName>
</protein>
<dbReference type="InterPro" id="IPR006202">
    <property type="entry name" value="Neur_chan_lig-bd"/>
</dbReference>
<dbReference type="InterPro" id="IPR036734">
    <property type="entry name" value="Neur_chan_lig-bd_sf"/>
</dbReference>
<evidence type="ECO:0000256" key="1">
    <source>
        <dbReference type="ARBA" id="ARBA00004141"/>
    </source>
</evidence>
<dbReference type="Gene3D" id="2.70.170.10">
    <property type="entry name" value="Neurotransmitter-gated ion-channel ligand-binding domain"/>
    <property type="match status" value="1"/>
</dbReference>
<sequence length="175" mass="19553">MKIPHLYHYGTLSRYDELPVRVFSSGDIVWSPTAVLSTACDIDVTYYPMDTQVCYIIFETSMSRSVEIDINIDTTSPISLADYSEDGQWEVIETSSENLSDEDSKTKIRFGVVLKRRRAYYVVNIVMPLRPLGSGGNNGKLAVPAERSDIADGVRTSLLMQLASAPLAKMYELVE</sequence>
<dbReference type="GO" id="GO:0016020">
    <property type="term" value="C:membrane"/>
    <property type="evidence" value="ECO:0007669"/>
    <property type="project" value="UniProtKB-SubCell"/>
</dbReference>
<dbReference type="SUPFAM" id="SSF63712">
    <property type="entry name" value="Nicotinic receptor ligand binding domain-like"/>
    <property type="match status" value="1"/>
</dbReference>
<comment type="subcellular location">
    <subcellularLocation>
        <location evidence="1">Membrane</location>
        <topology evidence="1">Multi-pass membrane protein</topology>
    </subcellularLocation>
</comment>
<proteinExistence type="predicted"/>
<dbReference type="GO" id="GO:0005230">
    <property type="term" value="F:extracellular ligand-gated monoatomic ion channel activity"/>
    <property type="evidence" value="ECO:0007669"/>
    <property type="project" value="InterPro"/>
</dbReference>
<accession>A0AAE1A2W4</accession>
<dbReference type="PANTHER" id="PTHR18945">
    <property type="entry name" value="NEUROTRANSMITTER GATED ION CHANNEL"/>
    <property type="match status" value="1"/>
</dbReference>
<evidence type="ECO:0000256" key="2">
    <source>
        <dbReference type="ARBA" id="ARBA00023136"/>
    </source>
</evidence>
<dbReference type="AlphaFoldDB" id="A0AAE1A2W4"/>
<reference evidence="4" key="1">
    <citation type="journal article" date="2023" name="G3 (Bethesda)">
        <title>A reference genome for the long-term kleptoplast-retaining sea slug Elysia crispata morphotype clarki.</title>
        <authorList>
            <person name="Eastman K.E."/>
            <person name="Pendleton A.L."/>
            <person name="Shaikh M.A."/>
            <person name="Suttiyut T."/>
            <person name="Ogas R."/>
            <person name="Tomko P."/>
            <person name="Gavelis G."/>
            <person name="Widhalm J.R."/>
            <person name="Wisecaver J.H."/>
        </authorList>
    </citation>
    <scope>NUCLEOTIDE SEQUENCE</scope>
    <source>
        <strain evidence="4">ECLA1</strain>
    </source>
</reference>
<gene>
    <name evidence="4" type="ORF">RRG08_022776</name>
</gene>
<dbReference type="GO" id="GO:0004888">
    <property type="term" value="F:transmembrane signaling receptor activity"/>
    <property type="evidence" value="ECO:0007669"/>
    <property type="project" value="InterPro"/>
</dbReference>
<dbReference type="CDD" id="cd18989">
    <property type="entry name" value="LGIC_ECD_cation"/>
    <property type="match status" value="1"/>
</dbReference>
<evidence type="ECO:0000259" key="3">
    <source>
        <dbReference type="Pfam" id="PF02931"/>
    </source>
</evidence>
<dbReference type="Pfam" id="PF02931">
    <property type="entry name" value="Neur_chan_LBD"/>
    <property type="match status" value="1"/>
</dbReference>
<organism evidence="4 5">
    <name type="scientific">Elysia crispata</name>
    <name type="common">lettuce slug</name>
    <dbReference type="NCBI Taxonomy" id="231223"/>
    <lineage>
        <taxon>Eukaryota</taxon>
        <taxon>Metazoa</taxon>
        <taxon>Spiralia</taxon>
        <taxon>Lophotrochozoa</taxon>
        <taxon>Mollusca</taxon>
        <taxon>Gastropoda</taxon>
        <taxon>Heterobranchia</taxon>
        <taxon>Euthyneura</taxon>
        <taxon>Panpulmonata</taxon>
        <taxon>Sacoglossa</taxon>
        <taxon>Placobranchoidea</taxon>
        <taxon>Plakobranchidae</taxon>
        <taxon>Elysia</taxon>
    </lineage>
</organism>
<evidence type="ECO:0000313" key="5">
    <source>
        <dbReference type="Proteomes" id="UP001283361"/>
    </source>
</evidence>
<evidence type="ECO:0000313" key="4">
    <source>
        <dbReference type="EMBL" id="KAK3780354.1"/>
    </source>
</evidence>
<dbReference type="InterPro" id="IPR018000">
    <property type="entry name" value="Neurotransmitter_ion_chnl_CS"/>
</dbReference>